<keyword evidence="3" id="KW-1185">Reference proteome</keyword>
<evidence type="ECO:0000313" key="3">
    <source>
        <dbReference type="Proteomes" id="UP001242368"/>
    </source>
</evidence>
<keyword evidence="1" id="KW-1133">Transmembrane helix</keyword>
<protein>
    <submittedName>
        <fullName evidence="2">DUF3810 domain-containing protein</fullName>
    </submittedName>
</protein>
<reference evidence="3" key="1">
    <citation type="journal article" date="2019" name="Int. J. Syst. Evol. Microbiol.">
        <title>The Global Catalogue of Microorganisms (GCM) 10K type strain sequencing project: providing services to taxonomists for standard genome sequencing and annotation.</title>
        <authorList>
            <consortium name="The Broad Institute Genomics Platform"/>
            <consortium name="The Broad Institute Genome Sequencing Center for Infectious Disease"/>
            <person name="Wu L."/>
            <person name="Ma J."/>
        </authorList>
    </citation>
    <scope>NUCLEOTIDE SEQUENCE [LARGE SCALE GENOMIC DNA]</scope>
    <source>
        <strain evidence="3">CECT 7184</strain>
    </source>
</reference>
<keyword evidence="1" id="KW-0472">Membrane</keyword>
<dbReference type="Proteomes" id="UP001242368">
    <property type="component" value="Unassembled WGS sequence"/>
</dbReference>
<gene>
    <name evidence="2" type="ORF">QW060_03445</name>
</gene>
<evidence type="ECO:0000256" key="1">
    <source>
        <dbReference type="SAM" id="Phobius"/>
    </source>
</evidence>
<evidence type="ECO:0000313" key="2">
    <source>
        <dbReference type="EMBL" id="MDN3706176.1"/>
    </source>
</evidence>
<keyword evidence="1" id="KW-0812">Transmembrane</keyword>
<feature type="transmembrane region" description="Helical" evidence="1">
    <location>
        <begin position="47"/>
        <end position="69"/>
    </location>
</feature>
<proteinExistence type="predicted"/>
<dbReference type="Pfam" id="PF12725">
    <property type="entry name" value="DUF3810"/>
    <property type="match status" value="1"/>
</dbReference>
<accession>A0ABT8CQY0</accession>
<organism evidence="2 3">
    <name type="scientific">Paenimyroides ceti</name>
    <dbReference type="NCBI Taxonomy" id="395087"/>
    <lineage>
        <taxon>Bacteria</taxon>
        <taxon>Pseudomonadati</taxon>
        <taxon>Bacteroidota</taxon>
        <taxon>Flavobacteriia</taxon>
        <taxon>Flavobacteriales</taxon>
        <taxon>Flavobacteriaceae</taxon>
        <taxon>Paenimyroides</taxon>
    </lineage>
</organism>
<comment type="caution">
    <text evidence="2">The sequence shown here is derived from an EMBL/GenBank/DDBJ whole genome shotgun (WGS) entry which is preliminary data.</text>
</comment>
<sequence length="357" mass="42100">MRLVLKYLFSLLFLYLILYLLKSKATWVDTIYVKLFYNPYNAFLTKLFGWISFSAGDIIYFVVICYLLYRFIRIMRLKEKKGIKIIQFIIAGICIFLMTFNISWAINNYRTPLDKELRIELVYTQDELLATTQKLIGLTNAYQYEITHDSLQKVIIEKDLDYFNEISRNGYHKMATETDLPIQNIASAKPSLFSYVLTKMGFSGYFNPFTHEAQVNDLIPAIGLPVTTAHEIAHQLGIAKESEANMLAFLVMTRQDNNTFRYAGYLYALKYCLKEVSNINEEKFLHFHQQLHPGVKENILETELFWEKHKNYSSKFFKVFYGNFLKINNQKDGMYSYNRFVDLIVNYDKKYHNLDQS</sequence>
<dbReference type="RefSeq" id="WP_290362307.1">
    <property type="nucleotide sequence ID" value="NZ_JAUFQU010000001.1"/>
</dbReference>
<feature type="transmembrane region" description="Helical" evidence="1">
    <location>
        <begin position="85"/>
        <end position="106"/>
    </location>
</feature>
<dbReference type="InterPro" id="IPR024294">
    <property type="entry name" value="DUF3810"/>
</dbReference>
<name>A0ABT8CQY0_9FLAO</name>
<dbReference type="EMBL" id="JAUFQU010000001">
    <property type="protein sequence ID" value="MDN3706176.1"/>
    <property type="molecule type" value="Genomic_DNA"/>
</dbReference>